<keyword evidence="4 6" id="KW-0238">DNA-binding</keyword>
<dbReference type="PRINTS" id="PR00400">
    <property type="entry name" value="TETREPRESSOR"/>
</dbReference>
<sequence>MVKKKTGKPNKNPLKTNLKKRNTLSKELVLKTAIQLADESGLEELSMRSLAVRLGVEAMSLYNHVKNKDELLDGMVDSVVSQIALPKIGGDWKKEMKKRARSAREILNLHPWSTMLIVSRINVGPAMLSYFDATLGCLYSAGFSLPMADHIINAVDSHIYGYILQELNFPIDPKEYSKAAKGFLPNLEKSPFFYLTSLTKKVVSGKYDGLHDFEFGLNLILNGINVNLNFFQKK</sequence>
<keyword evidence="5" id="KW-0804">Transcription</keyword>
<dbReference type="RefSeq" id="WP_135747629.1">
    <property type="nucleotide sequence ID" value="NZ_RQFL01000031.1"/>
</dbReference>
<dbReference type="AlphaFoldDB" id="A0A4R9IIM0"/>
<evidence type="ECO:0000256" key="4">
    <source>
        <dbReference type="ARBA" id="ARBA00023125"/>
    </source>
</evidence>
<evidence type="ECO:0000256" key="7">
    <source>
        <dbReference type="SAM" id="MobiDB-lite"/>
    </source>
</evidence>
<evidence type="ECO:0000313" key="10">
    <source>
        <dbReference type="EMBL" id="TGK88972.1"/>
    </source>
</evidence>
<keyword evidence="12" id="KW-1185">Reference proteome</keyword>
<reference evidence="9 11" key="2">
    <citation type="journal article" date="2019" name="PLoS Negl. Trop. Dis.">
        <title>Revisiting the worldwide diversity of Leptospira species in the environment.</title>
        <authorList>
            <person name="Vincent A.T."/>
            <person name="Schiettekatte O."/>
            <person name="Bourhy P."/>
            <person name="Veyrier F.J."/>
            <person name="Picardeau M."/>
        </authorList>
    </citation>
    <scope>NUCLEOTIDE SEQUENCE [LARGE SCALE GENOMIC DNA]</scope>
    <source>
        <strain evidence="9 11">201800280</strain>
        <strain evidence="10">201800281</strain>
    </source>
</reference>
<accession>A0A4R9IIM0</accession>
<feature type="region of interest" description="Disordered" evidence="7">
    <location>
        <begin position="1"/>
        <end position="20"/>
    </location>
</feature>
<protein>
    <submittedName>
        <fullName evidence="9">TetR family transcriptional regulator</fullName>
    </submittedName>
</protein>
<comment type="caution">
    <text evidence="9">The sequence shown here is derived from an EMBL/GenBank/DDBJ whole genome shotgun (WGS) entry which is preliminary data.</text>
</comment>
<keyword evidence="3" id="KW-0805">Transcription regulation</keyword>
<evidence type="ECO:0000313" key="11">
    <source>
        <dbReference type="Proteomes" id="UP000297394"/>
    </source>
</evidence>
<dbReference type="Proteomes" id="UP000297918">
    <property type="component" value="Unassembled WGS sequence"/>
</dbReference>
<dbReference type="Gene3D" id="1.10.10.60">
    <property type="entry name" value="Homeodomain-like"/>
    <property type="match status" value="1"/>
</dbReference>
<evidence type="ECO:0000256" key="3">
    <source>
        <dbReference type="ARBA" id="ARBA00023015"/>
    </source>
</evidence>
<dbReference type="Proteomes" id="UP000297394">
    <property type="component" value="Unassembled WGS sequence"/>
</dbReference>
<evidence type="ECO:0000259" key="8">
    <source>
        <dbReference type="PROSITE" id="PS50977"/>
    </source>
</evidence>
<dbReference type="EMBL" id="RQFL01000031">
    <property type="protein sequence ID" value="TGK88972.1"/>
    <property type="molecule type" value="Genomic_DNA"/>
</dbReference>
<dbReference type="OrthoDB" id="166040at2"/>
<dbReference type="InterPro" id="IPR003012">
    <property type="entry name" value="Tet_transcr_reg_TetR"/>
</dbReference>
<dbReference type="InterPro" id="IPR004111">
    <property type="entry name" value="Repressor_TetR_C"/>
</dbReference>
<reference evidence="10" key="1">
    <citation type="submission" date="2018-10" db="EMBL/GenBank/DDBJ databases">
        <authorList>
            <person name="Vincent A.T."/>
            <person name="Schiettekatte O."/>
            <person name="Bourhy P."/>
            <person name="Veyrier F.J."/>
            <person name="Picardeau M."/>
        </authorList>
    </citation>
    <scope>NUCLEOTIDE SEQUENCE</scope>
    <source>
        <strain evidence="10">201800281</strain>
    </source>
</reference>
<proteinExistence type="predicted"/>
<dbReference type="GO" id="GO:0003677">
    <property type="term" value="F:DNA binding"/>
    <property type="evidence" value="ECO:0007669"/>
    <property type="project" value="UniProtKB-UniRule"/>
</dbReference>
<feature type="domain" description="HTH tetR-type" evidence="8">
    <location>
        <begin position="23"/>
        <end position="83"/>
    </location>
</feature>
<dbReference type="Pfam" id="PF02909">
    <property type="entry name" value="TetR_C_1"/>
    <property type="match status" value="1"/>
</dbReference>
<dbReference type="Pfam" id="PF00440">
    <property type="entry name" value="TetR_N"/>
    <property type="match status" value="1"/>
</dbReference>
<evidence type="ECO:0000256" key="2">
    <source>
        <dbReference type="ARBA" id="ARBA00022491"/>
    </source>
</evidence>
<dbReference type="SUPFAM" id="SSF46689">
    <property type="entry name" value="Homeodomain-like"/>
    <property type="match status" value="1"/>
</dbReference>
<evidence type="ECO:0000256" key="1">
    <source>
        <dbReference type="ARBA" id="ARBA00002856"/>
    </source>
</evidence>
<keyword evidence="2" id="KW-0678">Repressor</keyword>
<organism evidence="9 11">
    <name type="scientific">Leptospira bourretii</name>
    <dbReference type="NCBI Taxonomy" id="2484962"/>
    <lineage>
        <taxon>Bacteria</taxon>
        <taxon>Pseudomonadati</taxon>
        <taxon>Spirochaetota</taxon>
        <taxon>Spirochaetia</taxon>
        <taxon>Leptospirales</taxon>
        <taxon>Leptospiraceae</taxon>
        <taxon>Leptospira</taxon>
    </lineage>
</organism>
<dbReference type="PROSITE" id="PS50977">
    <property type="entry name" value="HTH_TETR_2"/>
    <property type="match status" value="1"/>
</dbReference>
<dbReference type="EMBL" id="RQFM01000010">
    <property type="protein sequence ID" value="TGK88323.1"/>
    <property type="molecule type" value="Genomic_DNA"/>
</dbReference>
<name>A0A4R9IIM0_9LEPT</name>
<evidence type="ECO:0000313" key="12">
    <source>
        <dbReference type="Proteomes" id="UP000297918"/>
    </source>
</evidence>
<gene>
    <name evidence="9" type="ORF">EHQ23_05675</name>
    <name evidence="10" type="ORF">EHQ26_18200</name>
</gene>
<dbReference type="InterPro" id="IPR009057">
    <property type="entry name" value="Homeodomain-like_sf"/>
</dbReference>
<dbReference type="PRINTS" id="PR00455">
    <property type="entry name" value="HTHTETR"/>
</dbReference>
<dbReference type="InterPro" id="IPR001647">
    <property type="entry name" value="HTH_TetR"/>
</dbReference>
<dbReference type="Gene3D" id="1.10.357.10">
    <property type="entry name" value="Tetracycline Repressor, domain 2"/>
    <property type="match status" value="1"/>
</dbReference>
<evidence type="ECO:0000256" key="5">
    <source>
        <dbReference type="ARBA" id="ARBA00023163"/>
    </source>
</evidence>
<comment type="function">
    <text evidence="1">TetR is the repressor of the tetracycline resistance element; its N-terminal region forms a helix-turn-helix structure and binds DNA. Binding of tetracycline to TetR reduces the repressor affinity for the tetracycline resistance gene (tetA) promoter operator sites.</text>
</comment>
<dbReference type="GO" id="GO:0046677">
    <property type="term" value="P:response to antibiotic"/>
    <property type="evidence" value="ECO:0007669"/>
    <property type="project" value="InterPro"/>
</dbReference>
<evidence type="ECO:0000256" key="6">
    <source>
        <dbReference type="PROSITE-ProRule" id="PRU00335"/>
    </source>
</evidence>
<dbReference type="GO" id="GO:0045892">
    <property type="term" value="P:negative regulation of DNA-templated transcription"/>
    <property type="evidence" value="ECO:0007669"/>
    <property type="project" value="InterPro"/>
</dbReference>
<evidence type="ECO:0000313" key="9">
    <source>
        <dbReference type="EMBL" id="TGK88323.1"/>
    </source>
</evidence>
<dbReference type="SUPFAM" id="SSF48498">
    <property type="entry name" value="Tetracyclin repressor-like, C-terminal domain"/>
    <property type="match status" value="1"/>
</dbReference>
<dbReference type="InterPro" id="IPR036271">
    <property type="entry name" value="Tet_transcr_reg_TetR-rel_C_sf"/>
</dbReference>
<feature type="DNA-binding region" description="H-T-H motif" evidence="6">
    <location>
        <begin position="46"/>
        <end position="65"/>
    </location>
</feature>